<evidence type="ECO:0008006" key="3">
    <source>
        <dbReference type="Google" id="ProtNLM"/>
    </source>
</evidence>
<accession>A0A1I6WAD7</accession>
<evidence type="ECO:0000313" key="1">
    <source>
        <dbReference type="EMBL" id="SFT22959.1"/>
    </source>
</evidence>
<dbReference type="EMBL" id="FPAB01000016">
    <property type="protein sequence ID" value="SFT22959.1"/>
    <property type="molecule type" value="Genomic_DNA"/>
</dbReference>
<proteinExistence type="predicted"/>
<gene>
    <name evidence="1" type="ORF">SAMN05444716_11614</name>
</gene>
<reference evidence="2" key="1">
    <citation type="submission" date="2016-10" db="EMBL/GenBank/DDBJ databases">
        <authorList>
            <person name="Varghese N."/>
            <person name="Submissions S."/>
        </authorList>
    </citation>
    <scope>NUCLEOTIDE SEQUENCE [LARGE SCALE GENOMIC DNA]</scope>
    <source>
        <strain evidence="2">CGMCC 4.7047</strain>
    </source>
</reference>
<dbReference type="RefSeq" id="WP_139275238.1">
    <property type="nucleotide sequence ID" value="NZ_FPAB01000016.1"/>
</dbReference>
<name>A0A1I6WAD7_9ACTN</name>
<evidence type="ECO:0000313" key="2">
    <source>
        <dbReference type="Proteomes" id="UP000198873"/>
    </source>
</evidence>
<dbReference type="STRING" id="1176198.SAMN05444716_11614"/>
<sequence>MSVPQPVDINSRTYESVQRLLGELHRLLTEGEPEVERIRQATKDLADRAVQLAVKIDNADLESSHVTLTEDTSLDLLDAHRAMKLLSGVSKQLATEVNAVRVRHQQLYSGLHEVRKGRREKTPKPGFFT</sequence>
<protein>
    <recommendedName>
        <fullName evidence="3">PE family protein</fullName>
    </recommendedName>
</protein>
<organism evidence="1 2">
    <name type="scientific">Streptomyces harbinensis</name>
    <dbReference type="NCBI Taxonomy" id="1176198"/>
    <lineage>
        <taxon>Bacteria</taxon>
        <taxon>Bacillati</taxon>
        <taxon>Actinomycetota</taxon>
        <taxon>Actinomycetes</taxon>
        <taxon>Kitasatosporales</taxon>
        <taxon>Streptomycetaceae</taxon>
        <taxon>Streptomyces</taxon>
    </lineage>
</organism>
<keyword evidence="2" id="KW-1185">Reference proteome</keyword>
<dbReference type="AlphaFoldDB" id="A0A1I6WAD7"/>
<dbReference type="Proteomes" id="UP000198873">
    <property type="component" value="Unassembled WGS sequence"/>
</dbReference>